<feature type="domain" description="Peptidase M1 leukotriene A4 hydrolase/aminopeptidase C-terminal" evidence="12">
    <location>
        <begin position="483"/>
        <end position="625"/>
    </location>
</feature>
<evidence type="ECO:0000259" key="12">
    <source>
        <dbReference type="SMART" id="SM01263"/>
    </source>
</evidence>
<organism evidence="13 14">
    <name type="scientific">Kwoniella newhampshirensis</name>
    <dbReference type="NCBI Taxonomy" id="1651941"/>
    <lineage>
        <taxon>Eukaryota</taxon>
        <taxon>Fungi</taxon>
        <taxon>Dikarya</taxon>
        <taxon>Basidiomycota</taxon>
        <taxon>Agaricomycotina</taxon>
        <taxon>Tremellomycetes</taxon>
        <taxon>Tremellales</taxon>
        <taxon>Cryptococcaceae</taxon>
        <taxon>Kwoniella</taxon>
    </lineage>
</organism>
<dbReference type="Pfam" id="PF09127">
    <property type="entry name" value="Leuk-A4-hydro_C"/>
    <property type="match status" value="1"/>
</dbReference>
<evidence type="ECO:0000256" key="8">
    <source>
        <dbReference type="ARBA" id="ARBA00023049"/>
    </source>
</evidence>
<dbReference type="FunFam" id="1.25.40.320:FF:000001">
    <property type="entry name" value="Leukotriene A(4) hydrolase"/>
    <property type="match status" value="1"/>
</dbReference>
<dbReference type="SUPFAM" id="SSF63737">
    <property type="entry name" value="Leukotriene A4 hydrolase N-terminal domain"/>
    <property type="match status" value="1"/>
</dbReference>
<name>A0AAW0YRF7_9TREE</name>
<evidence type="ECO:0000256" key="6">
    <source>
        <dbReference type="ARBA" id="ARBA00022801"/>
    </source>
</evidence>
<evidence type="ECO:0000256" key="11">
    <source>
        <dbReference type="PIRSR" id="PIRSR634015-3"/>
    </source>
</evidence>
<dbReference type="KEGG" id="kne:92180949"/>
<feature type="binding site" evidence="11">
    <location>
        <position position="332"/>
    </location>
    <ligand>
        <name>Zn(2+)</name>
        <dbReference type="ChEBI" id="CHEBI:29105"/>
        <note>catalytic</note>
    </ligand>
</feature>
<evidence type="ECO:0000256" key="3">
    <source>
        <dbReference type="ARBA" id="ARBA00022490"/>
    </source>
</evidence>
<dbReference type="GO" id="GO:0006508">
    <property type="term" value="P:proteolysis"/>
    <property type="evidence" value="ECO:0007669"/>
    <property type="project" value="UniProtKB-KW"/>
</dbReference>
<dbReference type="Gene3D" id="1.25.40.320">
    <property type="entry name" value="Peptidase M1, leukotriene A4 hydrolase/aminopeptidase C-terminal domain"/>
    <property type="match status" value="1"/>
</dbReference>
<comment type="subcellular location">
    <subcellularLocation>
        <location evidence="1">Cytoplasm</location>
    </subcellularLocation>
</comment>
<dbReference type="Gene3D" id="3.30.2010.30">
    <property type="match status" value="1"/>
</dbReference>
<dbReference type="InterPro" id="IPR027268">
    <property type="entry name" value="Peptidase_M4/M1_CTD_sf"/>
</dbReference>
<dbReference type="CDD" id="cd09599">
    <property type="entry name" value="M1_LTA4H"/>
    <property type="match status" value="1"/>
</dbReference>
<dbReference type="PANTHER" id="PTHR45726">
    <property type="entry name" value="LEUKOTRIENE A-4 HYDROLASE"/>
    <property type="match status" value="1"/>
</dbReference>
<dbReference type="RefSeq" id="XP_066803189.1">
    <property type="nucleotide sequence ID" value="XM_066946797.1"/>
</dbReference>
<feature type="binding site" evidence="10">
    <location>
        <begin position="143"/>
        <end position="145"/>
    </location>
    <ligand>
        <name>a peptide</name>
        <dbReference type="ChEBI" id="CHEBI:60466"/>
    </ligand>
</feature>
<evidence type="ECO:0000256" key="1">
    <source>
        <dbReference type="ARBA" id="ARBA00004496"/>
    </source>
</evidence>
<comment type="similarity">
    <text evidence="2">Belongs to the peptidase M1 family.</text>
</comment>
<dbReference type="GO" id="GO:0005829">
    <property type="term" value="C:cytosol"/>
    <property type="evidence" value="ECO:0007669"/>
    <property type="project" value="TreeGrafter"/>
</dbReference>
<evidence type="ECO:0000256" key="4">
    <source>
        <dbReference type="ARBA" id="ARBA00022670"/>
    </source>
</evidence>
<dbReference type="GO" id="GO:0008237">
    <property type="term" value="F:metallopeptidase activity"/>
    <property type="evidence" value="ECO:0007669"/>
    <property type="project" value="UniProtKB-KW"/>
</dbReference>
<dbReference type="InterPro" id="IPR034015">
    <property type="entry name" value="M1_LTA4H"/>
</dbReference>
<dbReference type="InterPro" id="IPR045357">
    <property type="entry name" value="Aminopeptidase_N-like_N"/>
</dbReference>
<keyword evidence="6 13" id="KW-0378">Hydrolase</keyword>
<dbReference type="SMART" id="SM01263">
    <property type="entry name" value="Leuk-A4-hydro_C"/>
    <property type="match status" value="1"/>
</dbReference>
<keyword evidence="4" id="KW-0645">Protease</keyword>
<evidence type="ECO:0000256" key="2">
    <source>
        <dbReference type="ARBA" id="ARBA00010136"/>
    </source>
</evidence>
<dbReference type="InterPro" id="IPR038502">
    <property type="entry name" value="M1_LTA-4_hydro/amino_C_sf"/>
</dbReference>
<dbReference type="GeneID" id="92180949"/>
<evidence type="ECO:0000256" key="5">
    <source>
        <dbReference type="ARBA" id="ARBA00022723"/>
    </source>
</evidence>
<evidence type="ECO:0000313" key="13">
    <source>
        <dbReference type="EMBL" id="KAK8854951.1"/>
    </source>
</evidence>
<feature type="active site" description="Proton donor" evidence="9">
    <location>
        <position position="396"/>
    </location>
</feature>
<dbReference type="AlphaFoldDB" id="A0AAW0YRF7"/>
<dbReference type="Pfam" id="PF17900">
    <property type="entry name" value="Peptidase_M1_N"/>
    <property type="match status" value="1"/>
</dbReference>
<dbReference type="SUPFAM" id="SSF48371">
    <property type="entry name" value="ARM repeat"/>
    <property type="match status" value="1"/>
</dbReference>
<dbReference type="PRINTS" id="PR00756">
    <property type="entry name" value="ALADIPTASE"/>
</dbReference>
<feature type="binding site" evidence="11">
    <location>
        <position position="309"/>
    </location>
    <ligand>
        <name>Zn(2+)</name>
        <dbReference type="ChEBI" id="CHEBI:29105"/>
        <note>catalytic</note>
    </ligand>
</feature>
<dbReference type="InterPro" id="IPR001930">
    <property type="entry name" value="Peptidase_M1"/>
</dbReference>
<feature type="active site" description="Proton acceptor" evidence="9">
    <location>
        <position position="310"/>
    </location>
</feature>
<dbReference type="Gene3D" id="2.60.40.1730">
    <property type="entry name" value="tricorn interacting facor f3 domain"/>
    <property type="match status" value="1"/>
</dbReference>
<feature type="binding site" evidence="10">
    <location>
        <begin position="583"/>
        <end position="585"/>
    </location>
    <ligand>
        <name>a peptide</name>
        <dbReference type="ChEBI" id="CHEBI:60466"/>
    </ligand>
</feature>
<dbReference type="InterPro" id="IPR049980">
    <property type="entry name" value="LTA4H_cat"/>
</dbReference>
<evidence type="ECO:0000256" key="9">
    <source>
        <dbReference type="PIRSR" id="PIRSR634015-1"/>
    </source>
</evidence>
<protein>
    <submittedName>
        <fullName evidence="13">Leukotriene A-4 hydrolase/aminopeptidase</fullName>
    </submittedName>
</protein>
<dbReference type="InterPro" id="IPR015211">
    <property type="entry name" value="Peptidase_M1_C"/>
</dbReference>
<evidence type="ECO:0000256" key="7">
    <source>
        <dbReference type="ARBA" id="ARBA00022833"/>
    </source>
</evidence>
<dbReference type="GO" id="GO:0008270">
    <property type="term" value="F:zinc ion binding"/>
    <property type="evidence" value="ECO:0007669"/>
    <property type="project" value="InterPro"/>
</dbReference>
<comment type="caution">
    <text evidence="13">The sequence shown here is derived from an EMBL/GenBank/DDBJ whole genome shotgun (WGS) entry which is preliminary data.</text>
</comment>
<dbReference type="InterPro" id="IPR042097">
    <property type="entry name" value="Aminopeptidase_N-like_N_sf"/>
</dbReference>
<dbReference type="EMBL" id="JBCAWK010000006">
    <property type="protein sequence ID" value="KAK8854951.1"/>
    <property type="molecule type" value="Genomic_DNA"/>
</dbReference>
<dbReference type="Proteomes" id="UP001388673">
    <property type="component" value="Unassembled WGS sequence"/>
</dbReference>
<evidence type="ECO:0000256" key="10">
    <source>
        <dbReference type="PIRSR" id="PIRSR634015-2"/>
    </source>
</evidence>
<dbReference type="InterPro" id="IPR016024">
    <property type="entry name" value="ARM-type_fold"/>
</dbReference>
<keyword evidence="5 11" id="KW-0479">Metal-binding</keyword>
<keyword evidence="8" id="KW-0482">Metalloprotease</keyword>
<dbReference type="PANTHER" id="PTHR45726:SF3">
    <property type="entry name" value="LEUKOTRIENE A-4 HYDROLASE"/>
    <property type="match status" value="1"/>
</dbReference>
<keyword evidence="7 11" id="KW-0862">Zinc</keyword>
<dbReference type="FunFam" id="3.30.2010.30:FF:000001">
    <property type="entry name" value="Leukotriene A(4) hydrolase"/>
    <property type="match status" value="1"/>
</dbReference>
<keyword evidence="3" id="KW-0963">Cytoplasm</keyword>
<keyword evidence="14" id="KW-1185">Reference proteome</keyword>
<dbReference type="InterPro" id="IPR014782">
    <property type="entry name" value="Peptidase_M1_dom"/>
</dbReference>
<evidence type="ECO:0000313" key="14">
    <source>
        <dbReference type="Proteomes" id="UP001388673"/>
    </source>
</evidence>
<dbReference type="Gene3D" id="1.10.390.10">
    <property type="entry name" value="Neutral Protease Domain 2"/>
    <property type="match status" value="1"/>
</dbReference>
<reference evidence="13 14" key="1">
    <citation type="journal article" date="2024" name="bioRxiv">
        <title>Comparative genomics of Cryptococcus and Kwoniella reveals pathogenesis evolution and contrasting karyotype dynamics via intercentromeric recombination or chromosome fusion.</title>
        <authorList>
            <person name="Coelho M.A."/>
            <person name="David-Palma M."/>
            <person name="Shea T."/>
            <person name="Bowers K."/>
            <person name="McGinley-Smith S."/>
            <person name="Mohammad A.W."/>
            <person name="Gnirke A."/>
            <person name="Yurkov A.M."/>
            <person name="Nowrousian M."/>
            <person name="Sun S."/>
            <person name="Cuomo C.A."/>
            <person name="Heitman J."/>
        </authorList>
    </citation>
    <scope>NUCLEOTIDE SEQUENCE [LARGE SCALE GENOMIC DNA]</scope>
    <source>
        <strain evidence="13 14">CBS 13917</strain>
    </source>
</reference>
<dbReference type="GO" id="GO:0004177">
    <property type="term" value="F:aminopeptidase activity"/>
    <property type="evidence" value="ECO:0007669"/>
    <property type="project" value="TreeGrafter"/>
</dbReference>
<comment type="cofactor">
    <cofactor evidence="11">
        <name>Zn(2+)</name>
        <dbReference type="ChEBI" id="CHEBI:29105"/>
    </cofactor>
    <text evidence="11">Binds 1 zinc ion per subunit.</text>
</comment>
<dbReference type="GO" id="GO:0004301">
    <property type="term" value="F:epoxide hydrolase activity"/>
    <property type="evidence" value="ECO:0007669"/>
    <property type="project" value="TreeGrafter"/>
</dbReference>
<sequence>MSFSPLFTQVRDRDLATLSNYLSIVTRHIDLDWTIDWSKKIIWGSSTLKLEVSDEEGVEEVVLDSSYLDIKEVEVEGDKVSWKLDERIGAMGEALRIFLPNPVKKGETVIIRVIYSTTPQCTAVGWLEPNQTKSGKFPYLFSQCQAIHARSLLPCQDTSSVKVTYGAKVKSGMGLEVLLSGLRKDVVDLGDGLRQFTYEQTVRIPSYLIAVAAGELVYRPFEKLEDRHWTTGVWTEPGIIDAAEWEFKEDTARFVATAEDLTSSYKFGQYNVLLLPESFPYGGMENPVTTYVTPTLIAGDRSQVDVVAHEISHSWFGNGISVKSAREFWLNEGWTTYTERLIIGKIYGEPARQLSYIVGRQALVGDLKRFEPRFQRLVAEYKEHEDPDEGYGQCAYEKGANLLLYLERILGGLDVFLPYMRDYVKTFEGYSIDTDQWRDHLFDYFGKLEGGSAFVRKLGKVDWDAWLHGAGEDLCVDMQYDDTLSKACYELAVRWDEARDSDDLSSFSATDVERFSATQKVVFLDKLQTYETFPVKTVAVLGDVYGFAKTGSAEIRLRFYELALKSGPEYAEDAAGWVISRGRMKFCRPIFRLLNQQTPELARKTFREHAAFYHPIARKMIAKDLDMEL</sequence>
<dbReference type="Pfam" id="PF01433">
    <property type="entry name" value="Peptidase_M1"/>
    <property type="match status" value="1"/>
</dbReference>
<dbReference type="SUPFAM" id="SSF55486">
    <property type="entry name" value="Metalloproteases ('zincins'), catalytic domain"/>
    <property type="match status" value="1"/>
</dbReference>
<proteinExistence type="inferred from homology"/>
<feature type="binding site" evidence="11">
    <location>
        <position position="313"/>
    </location>
    <ligand>
        <name>Zn(2+)</name>
        <dbReference type="ChEBI" id="CHEBI:29105"/>
        <note>catalytic</note>
    </ligand>
</feature>
<accession>A0AAW0YRF7</accession>
<gene>
    <name evidence="13" type="ORF">IAR55_003691</name>
</gene>
<dbReference type="FunFam" id="2.60.40.1730:FF:000004">
    <property type="entry name" value="Leukotriene A(4) hydrolase"/>
    <property type="match status" value="1"/>
</dbReference>
<feature type="binding site" evidence="10">
    <location>
        <begin position="280"/>
        <end position="285"/>
    </location>
    <ligand>
        <name>a peptide</name>
        <dbReference type="ChEBI" id="CHEBI:60466"/>
    </ligand>
</feature>